<dbReference type="PANTHER" id="PTHR11104:SF0">
    <property type="entry name" value="SPBETA PROPHAGE-DERIVED AMINOGLYCOSIDE N(3')-ACETYLTRANSFERASE-LIKE PROTEIN YOKD"/>
    <property type="match status" value="1"/>
</dbReference>
<comment type="catalytic activity">
    <reaction evidence="6 7">
        <text>a 2-deoxystreptamine antibiotic + acetyl-CoA = an N(3)-acetyl-2-deoxystreptamine antibiotic + CoA + H(+)</text>
        <dbReference type="Rhea" id="RHEA:12665"/>
        <dbReference type="ChEBI" id="CHEBI:15378"/>
        <dbReference type="ChEBI" id="CHEBI:57287"/>
        <dbReference type="ChEBI" id="CHEBI:57288"/>
        <dbReference type="ChEBI" id="CHEBI:57921"/>
        <dbReference type="ChEBI" id="CHEBI:77452"/>
        <dbReference type="EC" id="2.3.1.81"/>
    </reaction>
</comment>
<evidence type="ECO:0000256" key="1">
    <source>
        <dbReference type="ARBA" id="ARBA00003521"/>
    </source>
</evidence>
<comment type="similarity">
    <text evidence="2 7">Belongs to the antibiotic N-acetyltransferase family.</text>
</comment>
<dbReference type="AlphaFoldDB" id="A0A1Y2SH48"/>
<dbReference type="Pfam" id="PF02522">
    <property type="entry name" value="Antibiotic_NAT"/>
    <property type="match status" value="1"/>
</dbReference>
<keyword evidence="7" id="KW-0046">Antibiotic resistance</keyword>
<accession>A0A1Y2SH48</accession>
<comment type="caution">
    <text evidence="8">The sequence shown here is derived from an EMBL/GenBank/DDBJ whole genome shotgun (WGS) entry which is preliminary data.</text>
</comment>
<keyword evidence="5 7" id="KW-0012">Acyltransferase</keyword>
<dbReference type="PANTHER" id="PTHR11104">
    <property type="entry name" value="AMINOGLYCOSIDE N3-ACETYLTRANSFERASE"/>
    <property type="match status" value="1"/>
</dbReference>
<dbReference type="STRING" id="351656.Xvie_01175"/>
<dbReference type="InterPro" id="IPR003679">
    <property type="entry name" value="Amioglycoside_AcTrfase"/>
</dbReference>
<dbReference type="EC" id="2.3.1.-" evidence="7"/>
<comment type="function">
    <text evidence="1">Resistance to antibiotics containing the 2-deoxy-streptamine ring including gentamicin, kanamycin, tobramycin, neomycin and apramycin.</text>
</comment>
<dbReference type="SUPFAM" id="SSF110710">
    <property type="entry name" value="TTHA0583/YokD-like"/>
    <property type="match status" value="1"/>
</dbReference>
<evidence type="ECO:0000256" key="4">
    <source>
        <dbReference type="ARBA" id="ARBA00022679"/>
    </source>
</evidence>
<evidence type="ECO:0000256" key="7">
    <source>
        <dbReference type="RuleBase" id="RU365031"/>
    </source>
</evidence>
<reference evidence="8 9" key="1">
    <citation type="submission" date="2016-10" db="EMBL/GenBank/DDBJ databases">
        <title>Systematic genetic and metabolomic analysis of Xenorhabdus and Photorhabdus spp., highlights the requirements for a dual symbiotic and pathogenic life style.</title>
        <authorList>
            <person name="Tobias N.J."/>
            <person name="Wolff H."/>
            <person name="Djahanschiri B."/>
            <person name="Pidot S.J."/>
            <person name="Stinear T.P."/>
            <person name="Ebersberger I."/>
            <person name="Bode H.B."/>
        </authorList>
    </citation>
    <scope>NUCLEOTIDE SEQUENCE [LARGE SCALE GENOMIC DNA]</scope>
    <source>
        <strain evidence="8 9">DSM 22392</strain>
    </source>
</reference>
<dbReference type="InterPro" id="IPR028345">
    <property type="entry name" value="Antibiotic_NAT-like"/>
</dbReference>
<name>A0A1Y2SH48_9GAMM</name>
<dbReference type="EMBL" id="MUBJ01000004">
    <property type="protein sequence ID" value="OTA17328.1"/>
    <property type="molecule type" value="Genomic_DNA"/>
</dbReference>
<keyword evidence="9" id="KW-1185">Reference proteome</keyword>
<dbReference type="GO" id="GO:0046677">
    <property type="term" value="P:response to antibiotic"/>
    <property type="evidence" value="ECO:0007669"/>
    <property type="project" value="UniProtKB-KW"/>
</dbReference>
<protein>
    <recommendedName>
        <fullName evidence="3 7">Aminoglycoside N(3)-acetyltransferase</fullName>
        <ecNumber evidence="7">2.3.1.-</ecNumber>
    </recommendedName>
</protein>
<evidence type="ECO:0000313" key="9">
    <source>
        <dbReference type="Proteomes" id="UP000194350"/>
    </source>
</evidence>
<evidence type="ECO:0000313" key="8">
    <source>
        <dbReference type="EMBL" id="OTA17328.1"/>
    </source>
</evidence>
<organism evidence="8 9">
    <name type="scientific">Xenorhabdus vietnamensis</name>
    <dbReference type="NCBI Taxonomy" id="351656"/>
    <lineage>
        <taxon>Bacteria</taxon>
        <taxon>Pseudomonadati</taxon>
        <taxon>Pseudomonadota</taxon>
        <taxon>Gammaproteobacteria</taxon>
        <taxon>Enterobacterales</taxon>
        <taxon>Morganellaceae</taxon>
        <taxon>Xenorhabdus</taxon>
    </lineage>
</organism>
<evidence type="ECO:0000256" key="6">
    <source>
        <dbReference type="ARBA" id="ARBA00052868"/>
    </source>
</evidence>
<evidence type="ECO:0000256" key="2">
    <source>
        <dbReference type="ARBA" id="ARBA00006383"/>
    </source>
</evidence>
<dbReference type="GO" id="GO:0046353">
    <property type="term" value="F:aminoglycoside 3-N-acetyltransferase activity"/>
    <property type="evidence" value="ECO:0007669"/>
    <property type="project" value="UniProtKB-EC"/>
</dbReference>
<sequence length="211" mass="24026">MCYTNWEQSYEDSLSVNGYIPSTLKPEIMPYDRLFSRASRDHGILAECVRTTKGAIRSQNPGASVAVLGNNAAYFVENHSLNYGYGTNSPFAKFVACQGKILMVGAPYETMSLLHHAEHLANIPNKRIRKMELPLLQNNQVSWVMLEEFDTVDPVCKQFNQDYFKDIVEHFCYLHPEMIVKGIIGSADTLLVPAKEILDYAVHWMENHYNC</sequence>
<keyword evidence="4 7" id="KW-0808">Transferase</keyword>
<gene>
    <name evidence="8" type="ORF">Xvie_01175</name>
</gene>
<evidence type="ECO:0000256" key="5">
    <source>
        <dbReference type="ARBA" id="ARBA00023315"/>
    </source>
</evidence>
<evidence type="ECO:0000256" key="3">
    <source>
        <dbReference type="ARBA" id="ARBA00012882"/>
    </source>
</evidence>
<dbReference type="Proteomes" id="UP000194350">
    <property type="component" value="Unassembled WGS sequence"/>
</dbReference>
<proteinExistence type="inferred from homology"/>